<evidence type="ECO:0000313" key="1">
    <source>
        <dbReference type="EMBL" id="DAF56986.1"/>
    </source>
</evidence>
<dbReference type="EMBL" id="BK032725">
    <property type="protein sequence ID" value="DAF56986.1"/>
    <property type="molecule type" value="Genomic_DNA"/>
</dbReference>
<proteinExistence type="predicted"/>
<sequence length="704" mass="78872">MIFGGQDLDAVTDIRIKEGDVKYIHRNGEKIWSKAESIQLNDGEMTAKDAVNVSVDAIYGNLEQKKYTGKNILKIFGGGMSNGLNSSVTNDGTATYSGKMTSNWANISSYLVFSSPIPVGTYMLSIDHPRNHKIIFKYRTADNVFSETIINDTATSTSKTLTTTLPIIAGYLYISAPSGTVLKDTVNVQLEAGSTATPYEPYTGGVTNLYDAASSLPVTVDGLTLKQEDGMIKCTGATTKDNVRFQEKLITDLLKNNTAYSVYADTPTANLRLTVRLKRKDNNNYEYYNTIYNQVSVFTWDTAVYSEALVYLVTGEKTFWNGSNSVLSRFGLFKGSSFDGNDYAPVGMNTPTFGEIKGVKDITVFSQGKNLFDARFGNLTVNGVEIKTYEDGSFELNGTPTIGFSLVNVLGSKSYIPEGKYKLKIEHLGGSVEKVWPGAYFVYTIPIQRGEQPYQDVLRPEDLNNSSKESSITVNDIRDDYYSPFVWVPYHIEQKQAFWNYKKLRLRITCVKEGESTDFTEFVSSSLSSKLPTLYKVGNYEDYVTMRNDKWYIVRNVGEKSLNGSENWIKTPEQRNIFICNNIIDSTANYVDVYCTHSDNSKSYPQKDKQFAIRSDGKNLCFLNMATTSITAFKDWLSSEAAKNNPVRVLYPLRSSTEEEITDQAILNQLLKLRGIHHNDKTYNLAISGDIIPKVKLSYKRRIA</sequence>
<reference evidence="1" key="1">
    <citation type="journal article" date="2021" name="Proc. Natl. Acad. Sci. U.S.A.">
        <title>A Catalog of Tens of Thousands of Viruses from Human Metagenomes Reveals Hidden Associations with Chronic Diseases.</title>
        <authorList>
            <person name="Tisza M.J."/>
            <person name="Buck C.B."/>
        </authorList>
    </citation>
    <scope>NUCLEOTIDE SEQUENCE</scope>
    <source>
        <strain evidence="1">Ctp4Q36</strain>
    </source>
</reference>
<organism evidence="1">
    <name type="scientific">Myoviridae sp. ctp4Q36</name>
    <dbReference type="NCBI Taxonomy" id="2827708"/>
    <lineage>
        <taxon>Viruses</taxon>
        <taxon>Duplodnaviria</taxon>
        <taxon>Heunggongvirae</taxon>
        <taxon>Uroviricota</taxon>
        <taxon>Caudoviricetes</taxon>
    </lineage>
</organism>
<protein>
    <submittedName>
        <fullName evidence="1">Uncharacterized protein</fullName>
    </submittedName>
</protein>
<name>A0A8S5T2I3_9CAUD</name>
<accession>A0A8S5T2I3</accession>